<name>A0A6M3LAR7_9ZZZZ</name>
<proteinExistence type="predicted"/>
<gene>
    <name evidence="4" type="ORF">MM415B02408_0007</name>
</gene>
<dbReference type="EMBL" id="MT142902">
    <property type="protein sequence ID" value="QJA90275.1"/>
    <property type="molecule type" value="Genomic_DNA"/>
</dbReference>
<dbReference type="InterPro" id="IPR029056">
    <property type="entry name" value="Ribokinase-like"/>
</dbReference>
<keyword evidence="2 4" id="KW-0418">Kinase</keyword>
<protein>
    <submittedName>
        <fullName evidence="4">Putative carbohydrate kinase</fullName>
    </submittedName>
</protein>
<dbReference type="GO" id="GO:0033786">
    <property type="term" value="F:heptose-1-phosphate adenylyltransferase activity"/>
    <property type="evidence" value="ECO:0007669"/>
    <property type="project" value="TreeGrafter"/>
</dbReference>
<sequence>MTIGVVGDLILDHYIFGKSSRMSPEAPVPVLTVENEEYRLGGAGNVYENLKTLGVDAVFPAVIAKDKYWGIVQSLMKFKTPIFDETRKTTIKTRILDGGRHVVRIDKEDTHEIGRHLETDIMGQLKDADGIIIADYDKGIMTHSLIQKIMKLGKPVFVDPKNRHFNDYCGAVLFKANRKEIADGMGVVLSNDRLEEIGCALLKQVSAKNVLITMGKDGMALFNGEVHRIPSHRAKVADVSGAGDTVMAVMATAMLKGYKSFEAAQMASKAAAWVCERVGAVPYEGASLWNG</sequence>
<evidence type="ECO:0000256" key="1">
    <source>
        <dbReference type="ARBA" id="ARBA00022679"/>
    </source>
</evidence>
<organism evidence="4">
    <name type="scientific">viral metagenome</name>
    <dbReference type="NCBI Taxonomy" id="1070528"/>
    <lineage>
        <taxon>unclassified sequences</taxon>
        <taxon>metagenomes</taxon>
        <taxon>organismal metagenomes</taxon>
    </lineage>
</organism>
<dbReference type="GO" id="GO:0016773">
    <property type="term" value="F:phosphotransferase activity, alcohol group as acceptor"/>
    <property type="evidence" value="ECO:0007669"/>
    <property type="project" value="InterPro"/>
</dbReference>
<dbReference type="CDD" id="cd01172">
    <property type="entry name" value="RfaE_like"/>
    <property type="match status" value="1"/>
</dbReference>
<accession>A0A6M3LAR7</accession>
<dbReference type="AlphaFoldDB" id="A0A6M3LAR7"/>
<feature type="domain" description="Carbohydrate kinase PfkB" evidence="3">
    <location>
        <begin position="5"/>
        <end position="280"/>
    </location>
</feature>
<reference evidence="4" key="1">
    <citation type="submission" date="2020-03" db="EMBL/GenBank/DDBJ databases">
        <title>The deep terrestrial virosphere.</title>
        <authorList>
            <person name="Holmfeldt K."/>
            <person name="Nilsson E."/>
            <person name="Simone D."/>
            <person name="Lopez-Fernandez M."/>
            <person name="Wu X."/>
            <person name="de Brujin I."/>
            <person name="Lundin D."/>
            <person name="Andersson A."/>
            <person name="Bertilsson S."/>
            <person name="Dopson M."/>
        </authorList>
    </citation>
    <scope>NUCLEOTIDE SEQUENCE</scope>
    <source>
        <strain evidence="4">MM415B02408</strain>
    </source>
</reference>
<evidence type="ECO:0000313" key="4">
    <source>
        <dbReference type="EMBL" id="QJA90275.1"/>
    </source>
</evidence>
<dbReference type="GO" id="GO:0033785">
    <property type="term" value="F:heptose 7-phosphate kinase activity"/>
    <property type="evidence" value="ECO:0007669"/>
    <property type="project" value="TreeGrafter"/>
</dbReference>
<dbReference type="InterPro" id="IPR011611">
    <property type="entry name" value="PfkB_dom"/>
</dbReference>
<dbReference type="PANTHER" id="PTHR46969">
    <property type="entry name" value="BIFUNCTIONAL PROTEIN HLDE"/>
    <property type="match status" value="1"/>
</dbReference>
<dbReference type="PANTHER" id="PTHR46969:SF1">
    <property type="entry name" value="BIFUNCTIONAL PROTEIN HLDE"/>
    <property type="match status" value="1"/>
</dbReference>
<dbReference type="Pfam" id="PF00294">
    <property type="entry name" value="PfkB"/>
    <property type="match status" value="1"/>
</dbReference>
<dbReference type="SUPFAM" id="SSF53613">
    <property type="entry name" value="Ribokinase-like"/>
    <property type="match status" value="1"/>
</dbReference>
<evidence type="ECO:0000256" key="2">
    <source>
        <dbReference type="ARBA" id="ARBA00022777"/>
    </source>
</evidence>
<keyword evidence="1" id="KW-0808">Transferase</keyword>
<dbReference type="GO" id="GO:0005829">
    <property type="term" value="C:cytosol"/>
    <property type="evidence" value="ECO:0007669"/>
    <property type="project" value="TreeGrafter"/>
</dbReference>
<dbReference type="Gene3D" id="3.40.1190.20">
    <property type="match status" value="1"/>
</dbReference>
<evidence type="ECO:0000259" key="3">
    <source>
        <dbReference type="Pfam" id="PF00294"/>
    </source>
</evidence>
<dbReference type="InterPro" id="IPR011913">
    <property type="entry name" value="RfaE_dom_I"/>
</dbReference>